<keyword evidence="7" id="KW-0677">Repeat</keyword>
<dbReference type="PROSITE" id="PS00452">
    <property type="entry name" value="GUANYLATE_CYCLASE_1"/>
    <property type="match status" value="2"/>
</dbReference>
<comment type="similarity">
    <text evidence="16">Belongs to the adenylyl cyclase class-4/guanylyl cyclase family.</text>
</comment>
<feature type="transmembrane region" description="Helical" evidence="18">
    <location>
        <begin position="827"/>
        <end position="847"/>
    </location>
</feature>
<keyword evidence="10" id="KW-0460">Magnesium</keyword>
<evidence type="ECO:0000256" key="8">
    <source>
        <dbReference type="ARBA" id="ARBA00022741"/>
    </source>
</evidence>
<dbReference type="Pfam" id="PF06327">
    <property type="entry name" value="Adcy_cons_dom"/>
    <property type="match status" value="1"/>
</dbReference>
<evidence type="ECO:0000256" key="17">
    <source>
        <dbReference type="SAM" id="MobiDB-lite"/>
    </source>
</evidence>
<keyword evidence="6" id="KW-0479">Metal-binding</keyword>
<keyword evidence="15 16" id="KW-0456">Lyase</keyword>
<evidence type="ECO:0000256" key="1">
    <source>
        <dbReference type="ARBA" id="ARBA00001593"/>
    </source>
</evidence>
<dbReference type="FunFam" id="3.30.70.1230:FF:000001">
    <property type="entry name" value="Adenylate cyclase"/>
    <property type="match status" value="1"/>
</dbReference>
<dbReference type="GO" id="GO:0005524">
    <property type="term" value="F:ATP binding"/>
    <property type="evidence" value="ECO:0007669"/>
    <property type="project" value="UniProtKB-KW"/>
</dbReference>
<dbReference type="GeneID" id="118266600"/>
<feature type="domain" description="Guanylate cyclase" evidence="19">
    <location>
        <begin position="272"/>
        <end position="399"/>
    </location>
</feature>
<evidence type="ECO:0000256" key="5">
    <source>
        <dbReference type="ARBA" id="ARBA00022692"/>
    </source>
</evidence>
<dbReference type="CDD" id="cd07302">
    <property type="entry name" value="CHD"/>
    <property type="match status" value="2"/>
</dbReference>
<feature type="transmembrane region" description="Helical" evidence="18">
    <location>
        <begin position="44"/>
        <end position="61"/>
    </location>
</feature>
<comment type="subcellular location">
    <subcellularLocation>
        <location evidence="3">Membrane</location>
        <topology evidence="3">Multi-pass membrane protein</topology>
    </subcellularLocation>
</comment>
<gene>
    <name evidence="21" type="primary">LOC118266600</name>
</gene>
<dbReference type="SUPFAM" id="SSF55073">
    <property type="entry name" value="Nucleotide cyclase"/>
    <property type="match status" value="2"/>
</dbReference>
<keyword evidence="13 18" id="KW-0472">Membrane</keyword>
<feature type="transmembrane region" description="Helical" evidence="18">
    <location>
        <begin position="73"/>
        <end position="89"/>
    </location>
</feature>
<dbReference type="GO" id="GO:0035556">
    <property type="term" value="P:intracellular signal transduction"/>
    <property type="evidence" value="ECO:0007669"/>
    <property type="project" value="InterPro"/>
</dbReference>
<organism evidence="20 21">
    <name type="scientific">Spodoptera frugiperda</name>
    <name type="common">Fall armyworm</name>
    <dbReference type="NCBI Taxonomy" id="7108"/>
    <lineage>
        <taxon>Eukaryota</taxon>
        <taxon>Metazoa</taxon>
        <taxon>Ecdysozoa</taxon>
        <taxon>Arthropoda</taxon>
        <taxon>Hexapoda</taxon>
        <taxon>Insecta</taxon>
        <taxon>Pterygota</taxon>
        <taxon>Neoptera</taxon>
        <taxon>Endopterygota</taxon>
        <taxon>Lepidoptera</taxon>
        <taxon>Glossata</taxon>
        <taxon>Ditrysia</taxon>
        <taxon>Noctuoidea</taxon>
        <taxon>Noctuidae</taxon>
        <taxon>Amphipyrinae</taxon>
        <taxon>Spodoptera</taxon>
    </lineage>
</organism>
<evidence type="ECO:0000256" key="10">
    <source>
        <dbReference type="ARBA" id="ARBA00022842"/>
    </source>
</evidence>
<feature type="compositionally biased region" description="Low complexity" evidence="17">
    <location>
        <begin position="1299"/>
        <end position="1323"/>
    </location>
</feature>
<dbReference type="SMART" id="SM00044">
    <property type="entry name" value="CYCc"/>
    <property type="match status" value="2"/>
</dbReference>
<dbReference type="PANTHER" id="PTHR45627:SF26">
    <property type="entry name" value="ADENYLATE CYCLASE TYPE 1"/>
    <property type="match status" value="1"/>
</dbReference>
<dbReference type="GO" id="GO:0007189">
    <property type="term" value="P:adenylate cyclase-activating G protein-coupled receptor signaling pathway"/>
    <property type="evidence" value="ECO:0007669"/>
    <property type="project" value="TreeGrafter"/>
</dbReference>
<dbReference type="InterPro" id="IPR032628">
    <property type="entry name" value="AC_N"/>
</dbReference>
<feature type="transmembrane region" description="Helical" evidence="18">
    <location>
        <begin position="697"/>
        <end position="720"/>
    </location>
</feature>
<name>A0A9R0F3I5_SPOFR</name>
<evidence type="ECO:0000259" key="19">
    <source>
        <dbReference type="PROSITE" id="PS50125"/>
    </source>
</evidence>
<dbReference type="OrthoDB" id="2107370at2759"/>
<dbReference type="RefSeq" id="XP_050558958.1">
    <property type="nucleotide sequence ID" value="XM_050703001.1"/>
</dbReference>
<evidence type="ECO:0000313" key="20">
    <source>
        <dbReference type="Proteomes" id="UP000829999"/>
    </source>
</evidence>
<dbReference type="InterPro" id="IPR018297">
    <property type="entry name" value="A/G_cyclase_CS"/>
</dbReference>
<proteinExistence type="inferred from homology"/>
<evidence type="ECO:0000256" key="14">
    <source>
        <dbReference type="ARBA" id="ARBA00023180"/>
    </source>
</evidence>
<feature type="transmembrane region" description="Helical" evidence="18">
    <location>
        <begin position="859"/>
        <end position="879"/>
    </location>
</feature>
<feature type="transmembrane region" description="Helical" evidence="18">
    <location>
        <begin position="799"/>
        <end position="820"/>
    </location>
</feature>
<dbReference type="InterPro" id="IPR009398">
    <property type="entry name" value="Adcy_conserved_dom"/>
</dbReference>
<dbReference type="InterPro" id="IPR029787">
    <property type="entry name" value="Nucleotide_cyclase"/>
</dbReference>
<feature type="compositionally biased region" description="Low complexity" evidence="17">
    <location>
        <begin position="1607"/>
        <end position="1619"/>
    </location>
</feature>
<feature type="compositionally biased region" description="Low complexity" evidence="17">
    <location>
        <begin position="1202"/>
        <end position="1213"/>
    </location>
</feature>
<evidence type="ECO:0000256" key="11">
    <source>
        <dbReference type="ARBA" id="ARBA00022989"/>
    </source>
</evidence>
<dbReference type="Gene3D" id="3.30.70.1230">
    <property type="entry name" value="Nucleotide cyclase"/>
    <property type="match status" value="2"/>
</dbReference>
<feature type="transmembrane region" description="Helical" evidence="18">
    <location>
        <begin position="668"/>
        <end position="691"/>
    </location>
</feature>
<dbReference type="EC" id="4.6.1.1" evidence="4"/>
<feature type="region of interest" description="Disordered" evidence="17">
    <location>
        <begin position="1427"/>
        <end position="1459"/>
    </location>
</feature>
<feature type="compositionally biased region" description="Basic and acidic residues" evidence="17">
    <location>
        <begin position="1444"/>
        <end position="1457"/>
    </location>
</feature>
<evidence type="ECO:0000256" key="6">
    <source>
        <dbReference type="ARBA" id="ARBA00022723"/>
    </source>
</evidence>
<dbReference type="PROSITE" id="PS50125">
    <property type="entry name" value="GUANYLATE_CYCLASE_2"/>
    <property type="match status" value="2"/>
</dbReference>
<feature type="transmembrane region" description="Helical" evidence="18">
    <location>
        <begin position="732"/>
        <end position="750"/>
    </location>
</feature>
<feature type="region of interest" description="Disordered" evidence="17">
    <location>
        <begin position="1140"/>
        <end position="1358"/>
    </location>
</feature>
<keyword evidence="8" id="KW-0547">Nucleotide-binding</keyword>
<feature type="domain" description="Guanylate cyclase" evidence="19">
    <location>
        <begin position="948"/>
        <end position="1090"/>
    </location>
</feature>
<evidence type="ECO:0000256" key="18">
    <source>
        <dbReference type="SAM" id="Phobius"/>
    </source>
</evidence>
<evidence type="ECO:0000313" key="21">
    <source>
        <dbReference type="RefSeq" id="XP_050558958.1"/>
    </source>
</evidence>
<feature type="compositionally biased region" description="Polar residues" evidence="17">
    <location>
        <begin position="1429"/>
        <end position="1439"/>
    </location>
</feature>
<dbReference type="Pfam" id="PF00211">
    <property type="entry name" value="Guanylate_cyc"/>
    <property type="match status" value="2"/>
</dbReference>
<evidence type="ECO:0000256" key="15">
    <source>
        <dbReference type="ARBA" id="ARBA00023239"/>
    </source>
</evidence>
<keyword evidence="14" id="KW-0325">Glycoprotein</keyword>
<keyword evidence="11 18" id="KW-1133">Transmembrane helix</keyword>
<feature type="transmembrane region" description="Helical" evidence="18">
    <location>
        <begin position="135"/>
        <end position="159"/>
    </location>
</feature>
<feature type="transmembrane region" description="Helical" evidence="18">
    <location>
        <begin position="179"/>
        <end position="200"/>
    </location>
</feature>
<comment type="cofactor">
    <cofactor evidence="2">
        <name>Mg(2+)</name>
        <dbReference type="ChEBI" id="CHEBI:18420"/>
    </cofactor>
</comment>
<accession>A0A9R0F3I5</accession>
<keyword evidence="5 18" id="KW-0812">Transmembrane</keyword>
<comment type="catalytic activity">
    <reaction evidence="1">
        <text>ATP = 3',5'-cyclic AMP + diphosphate</text>
        <dbReference type="Rhea" id="RHEA:15389"/>
        <dbReference type="ChEBI" id="CHEBI:30616"/>
        <dbReference type="ChEBI" id="CHEBI:33019"/>
        <dbReference type="ChEBI" id="CHEBI:58165"/>
        <dbReference type="EC" id="4.6.1.1"/>
    </reaction>
</comment>
<dbReference type="GO" id="GO:0046872">
    <property type="term" value="F:metal ion binding"/>
    <property type="evidence" value="ECO:0007669"/>
    <property type="project" value="UniProtKB-KW"/>
</dbReference>
<feature type="transmembrane region" description="Helical" evidence="18">
    <location>
        <begin position="101"/>
        <end position="123"/>
    </location>
</feature>
<evidence type="ECO:0000256" key="12">
    <source>
        <dbReference type="ARBA" id="ARBA00022998"/>
    </source>
</evidence>
<evidence type="ECO:0000256" key="16">
    <source>
        <dbReference type="RuleBase" id="RU000405"/>
    </source>
</evidence>
<evidence type="ECO:0000256" key="7">
    <source>
        <dbReference type="ARBA" id="ARBA00022737"/>
    </source>
</evidence>
<protein>
    <recommendedName>
        <fullName evidence="4">adenylate cyclase</fullName>
        <ecNumber evidence="4">4.6.1.1</ecNumber>
    </recommendedName>
</protein>
<feature type="compositionally biased region" description="Polar residues" evidence="17">
    <location>
        <begin position="1142"/>
        <end position="1156"/>
    </location>
</feature>
<dbReference type="GO" id="GO:0006171">
    <property type="term" value="P:cAMP biosynthetic process"/>
    <property type="evidence" value="ECO:0007669"/>
    <property type="project" value="UniProtKB-KW"/>
</dbReference>
<dbReference type="GO" id="GO:0005886">
    <property type="term" value="C:plasma membrane"/>
    <property type="evidence" value="ECO:0007669"/>
    <property type="project" value="InterPro"/>
</dbReference>
<feature type="region of interest" description="Disordered" evidence="17">
    <location>
        <begin position="1582"/>
        <end position="1639"/>
    </location>
</feature>
<evidence type="ECO:0000256" key="13">
    <source>
        <dbReference type="ARBA" id="ARBA00023136"/>
    </source>
</evidence>
<sequence length="1734" mass="190154">MDHAVKAMSARGPLSRLVARRRFESAELEELYARYACKLQRTSVGSALALWALLAAALAAVDATRGWRRAPQVGVLTAHALLCSGLAWWCGRAGVAPERRLPRACWLALAGGGVALAATLPAWNTGAAAEGAAHVVWAVFAAYALLPVGAPVAAAFGILLPTAHTIASALVANRFPYHVWQQMVGNVVVFVCVNVVGALMHSLMETAQRRAFLDTRNCIAARLDMEDENEKLERLLLSVLPQHVAMEMKNDIISPVEGQFHKIYIQKHEQVSILFADIVGFTVLASQCSAQELVRLLNELFGRFDQLANDNHCLRIKILGDCYYCVSGLPEPRSDHGRCTVEMGLDMIDAIASVVEATDVQLNMRVGIHTGRVLCGVLGLRKWQYDVWSNDVTLANNMEAGGEPGRVHITQATLECLGGAYEVEPGHGGSRNAYLRDHSVQTYFIIPPPRRRKMCLSAGVGLGSASRRKLSFKNVSNVVVQLLHSIKFNVDVPFSNMAASPQELKANAARKVLDLRRALHAEPGSAEALRLAALRPEDVRDAMRAPAPPGAPAPASAPHQHTFDAVMQHHALRTHAVDDTPAHIFRPWTLVPQQIPAETNKVTEKFKRPLKKRHSSVYHQPTNRVNKYLAQAIDARSVHREKATHVHLLTLCFKDADKEAQYRASTDGGWAGSLSAALCALVAAGALQASILPQTYILLILFVTAFAWSAAVLALTLAARLRLIPCDVSRPFTLRNAITTFTIVLGYAVGQVNVVTCEHIELCRNLTGNTTSMAEVLTMRGDVAAQLWSSRTEHLACPVPLYITLGCCLSMLVVAVFLRLPILVKGILLAVMTAGYMGVILGFHKALFDCYDLMIDSGLVGSAYVASAWTVALALAVLLHARQTEWTARLDFLWQAQARDEKRDMDALQASNRRILFNLLPAHVATHFLDNQFRTNMDLYHQSYQRVGVVFASITNYHEFYMELDGNNQGMECLRLLNEIIADFDELLGEDRFGAIDKIKTVGSTYMAAVGLIPDRKMTDEPSTRKHMATLVEFVFAMRDKLKDINDNSYNNFMLRVGINVGPVVAGVIGARKPQYDIWGNTVNVASRMDSTGLPNHTQVTEEVYQVLKDMPYQFVCRGKVKVKGKGEMTTYFLTDRAPANGTVQSTSNGPTNNPPTAYGGVATPLAMLQNSARRAAAQPSRLPPLRESSVAGENEPLLPPSNGHQSNGNNKGSKGRRNKENGDSPPPPPPHGTGHVAGHGSVGPRWPPPRALVAPWPRPAETRPAPHKRRGPARLPRPRSSESLPLARSPRVHSSADELSSLTRSPSLSSSDESYSRTTDASPSPPRPSQWIPPTRPQRANPSPAYDYPPVRPSKPTVNHINDIYAKHKIARKPSLEDKFLDGSVDFQKEEEKLQRSIINMIQASAKRDGCCQTDKKDVVTRLGQRADSFSSSGSRPTNLKHLNHDGREPFAKRSPSDVACVPPFEREIQRLLDDKNLIKINPPKSERKELKLELRGANPSLEPMRNCNNNNNSSPLHAVGLAAITQVVRNEASSPARPQEFPGVLPTDVVVELPSPNHERHRPSPPCERKPDPIAIREKEREKEVQERLHHRVAASHHREMGIYGESQSEWSSSCSEGEGDGEGGQPESTGYTTDDPALENVSMLNEAGLTDAEAALSDVNSCYFDRDDDVSSRASSRLLDSEALVSLESLSAIYDSDEPAHRYLANIRTVSESITRNFGQPAHVTDGESDV</sequence>
<dbReference type="Pfam" id="PF16214">
    <property type="entry name" value="AC_N"/>
    <property type="match status" value="1"/>
</dbReference>
<reference evidence="21" key="1">
    <citation type="submission" date="2025-08" db="UniProtKB">
        <authorList>
            <consortium name="RefSeq"/>
        </authorList>
    </citation>
    <scope>IDENTIFICATION</scope>
    <source>
        <tissue evidence="21">Whole larval tissue</tissue>
    </source>
</reference>
<keyword evidence="9" id="KW-0067">ATP-binding</keyword>
<keyword evidence="12" id="KW-0115">cAMP biosynthesis</keyword>
<evidence type="ECO:0000256" key="2">
    <source>
        <dbReference type="ARBA" id="ARBA00001946"/>
    </source>
</evidence>
<feature type="region of interest" description="Disordered" evidence="17">
    <location>
        <begin position="1556"/>
        <end position="1575"/>
    </location>
</feature>
<evidence type="ECO:0000256" key="4">
    <source>
        <dbReference type="ARBA" id="ARBA00012201"/>
    </source>
</evidence>
<evidence type="ECO:0000256" key="3">
    <source>
        <dbReference type="ARBA" id="ARBA00004141"/>
    </source>
</evidence>
<dbReference type="GO" id="GO:0004016">
    <property type="term" value="F:adenylate cyclase activity"/>
    <property type="evidence" value="ECO:0007669"/>
    <property type="project" value="UniProtKB-EC"/>
</dbReference>
<evidence type="ECO:0000256" key="9">
    <source>
        <dbReference type="ARBA" id="ARBA00022840"/>
    </source>
</evidence>
<dbReference type="FunFam" id="3.30.70.1230:FF:000002">
    <property type="entry name" value="Adenylate cyclase"/>
    <property type="match status" value="1"/>
</dbReference>
<dbReference type="Proteomes" id="UP000829999">
    <property type="component" value="Chromosome 23"/>
</dbReference>
<dbReference type="InterPro" id="IPR001054">
    <property type="entry name" value="A/G_cyclase"/>
</dbReference>
<dbReference type="PANTHER" id="PTHR45627">
    <property type="entry name" value="ADENYLATE CYCLASE TYPE 1"/>
    <property type="match status" value="1"/>
</dbReference>
<keyword evidence="20" id="KW-1185">Reference proteome</keyword>